<feature type="transmembrane region" description="Helical" evidence="1">
    <location>
        <begin position="108"/>
        <end position="131"/>
    </location>
</feature>
<dbReference type="InterPro" id="IPR022604">
    <property type="entry name" value="DUF2955"/>
</dbReference>
<feature type="transmembrane region" description="Helical" evidence="1">
    <location>
        <begin position="82"/>
        <end position="102"/>
    </location>
</feature>
<dbReference type="EMBL" id="LR215729">
    <property type="protein sequence ID" value="VEV95219.1"/>
    <property type="molecule type" value="Genomic_DNA"/>
</dbReference>
<evidence type="ECO:0008006" key="3">
    <source>
        <dbReference type="Google" id="ProtNLM"/>
    </source>
</evidence>
<feature type="transmembrane region" description="Helical" evidence="1">
    <location>
        <begin position="310"/>
        <end position="331"/>
    </location>
</feature>
<dbReference type="Pfam" id="PF11168">
    <property type="entry name" value="DUF2955"/>
    <property type="match status" value="1"/>
</dbReference>
<keyword evidence="1" id="KW-1133">Transmembrane helix</keyword>
<feature type="transmembrane region" description="Helical" evidence="1">
    <location>
        <begin position="57"/>
        <end position="75"/>
    </location>
</feature>
<keyword evidence="1" id="KW-0472">Membrane</keyword>
<dbReference type="RefSeq" id="WP_150547308.1">
    <property type="nucleotide sequence ID" value="NZ_LR215729.2"/>
</dbReference>
<proteinExistence type="predicted"/>
<feature type="transmembrane region" description="Helical" evidence="1">
    <location>
        <begin position="281"/>
        <end position="298"/>
    </location>
</feature>
<name>A0A653DZ22_9PSED</name>
<feature type="transmembrane region" description="Helical" evidence="1">
    <location>
        <begin position="176"/>
        <end position="196"/>
    </location>
</feature>
<reference evidence="2" key="1">
    <citation type="submission" date="2019-02" db="EMBL/GenBank/DDBJ databases">
        <authorList>
            <consortium name="Genoscope - CEA"/>
            <person name="William W."/>
        </authorList>
    </citation>
    <scope>NUCLEOTIDE SEQUENCE [LARGE SCALE GENOMIC DNA]</scope>
    <source>
        <strain evidence="2">YSy11</strain>
    </source>
</reference>
<gene>
    <name evidence="2" type="ORF">PMYSY11_0172</name>
</gene>
<evidence type="ECO:0000313" key="2">
    <source>
        <dbReference type="EMBL" id="VEV95219.1"/>
    </source>
</evidence>
<keyword evidence="1" id="KW-0812">Transmembrane</keyword>
<dbReference type="AlphaFoldDB" id="A0A653DZ22"/>
<feature type="transmembrane region" description="Helical" evidence="1">
    <location>
        <begin position="138"/>
        <end position="156"/>
    </location>
</feature>
<accession>A0A653DZ22</accession>
<organism evidence="2">
    <name type="scientific">Pseudomonas marincola</name>
    <dbReference type="NCBI Taxonomy" id="437900"/>
    <lineage>
        <taxon>Bacteria</taxon>
        <taxon>Pseudomonadati</taxon>
        <taxon>Pseudomonadota</taxon>
        <taxon>Gammaproteobacteria</taxon>
        <taxon>Pseudomonadales</taxon>
        <taxon>Pseudomonadaceae</taxon>
        <taxon>Pseudomonas</taxon>
    </lineage>
</organism>
<feature type="transmembrane region" description="Helical" evidence="1">
    <location>
        <begin position="251"/>
        <end position="269"/>
    </location>
</feature>
<feature type="transmembrane region" description="Helical" evidence="1">
    <location>
        <begin position="227"/>
        <end position="245"/>
    </location>
</feature>
<feature type="transmembrane region" description="Helical" evidence="1">
    <location>
        <begin position="12"/>
        <end position="37"/>
    </location>
</feature>
<evidence type="ECO:0000256" key="1">
    <source>
        <dbReference type="SAM" id="Phobius"/>
    </source>
</evidence>
<protein>
    <recommendedName>
        <fullName evidence="3">DUF2955 domain-containing protein</fullName>
    </recommendedName>
</protein>
<sequence length="345" mass="37181">MNSTTVDPRPRSALRVAVGTALSLAVSFSLALPLPFLAPMLTLFLLVMRNQPLPLKGGIALAVVVALTTSSGLLVTPLLQYYPLSGVLVIALSLFGCFHYALRGGNNLLSTFVVIGLTMIAAAGATSFALALMVIEGLIKSVLVTTIMVMISHWLFPEPKGLPAPAPPAKSTPDEAKWIALRAALVVMPSFLMALIDPASYMPLIMKSVNLGQQVCITSSRNAGREIIGSTLLGGLLAIGFWTLLSILPHIWMFFILTLFFILLLARRLYRLVQNTLSPSFWLNTASTMIILLGQSVQDSATGKDVYTAFAVRMGLFTAVTLYACAAIYVIDSRRMHRLKNQLSG</sequence>